<proteinExistence type="inferred from homology"/>
<dbReference type="InterPro" id="IPR047090">
    <property type="entry name" value="AspRS_core"/>
</dbReference>
<evidence type="ECO:0000256" key="5">
    <source>
        <dbReference type="ARBA" id="ARBA00022917"/>
    </source>
</evidence>
<keyword evidence="5 7" id="KW-0648">Protein biosynthesis</keyword>
<feature type="binding site" evidence="7">
    <location>
        <begin position="537"/>
        <end position="540"/>
    </location>
    <ligand>
        <name>ATP</name>
        <dbReference type="ChEBI" id="CHEBI:30616"/>
    </ligand>
</feature>
<dbReference type="KEGG" id="haby:HLVA_07140"/>
<evidence type="ECO:0000256" key="1">
    <source>
        <dbReference type="ARBA" id="ARBA00006303"/>
    </source>
</evidence>
<keyword evidence="2 7" id="KW-0436">Ligase</keyword>
<keyword evidence="10" id="KW-1185">Reference proteome</keyword>
<name>A0AAU9E1A3_9FUSO</name>
<feature type="binding site" evidence="7">
    <location>
        <position position="176"/>
    </location>
    <ligand>
        <name>L-aspartate</name>
        <dbReference type="ChEBI" id="CHEBI:29991"/>
    </ligand>
</feature>
<evidence type="ECO:0000313" key="10">
    <source>
        <dbReference type="Proteomes" id="UP001321582"/>
    </source>
</evidence>
<evidence type="ECO:0000313" key="9">
    <source>
        <dbReference type="EMBL" id="BDU50145.1"/>
    </source>
</evidence>
<feature type="region of interest" description="Aspartate" evidence="7">
    <location>
        <begin position="200"/>
        <end position="203"/>
    </location>
</feature>
<feature type="binding site" evidence="7">
    <location>
        <position position="231"/>
    </location>
    <ligand>
        <name>ATP</name>
        <dbReference type="ChEBI" id="CHEBI:30616"/>
    </ligand>
</feature>
<dbReference type="Pfam" id="PF02938">
    <property type="entry name" value="GAD"/>
    <property type="match status" value="1"/>
</dbReference>
<dbReference type="GO" id="GO:0005524">
    <property type="term" value="F:ATP binding"/>
    <property type="evidence" value="ECO:0007669"/>
    <property type="project" value="UniProtKB-UniRule"/>
</dbReference>
<keyword evidence="4 7" id="KW-0067">ATP-binding</keyword>
<dbReference type="EMBL" id="AP027059">
    <property type="protein sequence ID" value="BDU50145.1"/>
    <property type="molecule type" value="Genomic_DNA"/>
</dbReference>
<dbReference type="InterPro" id="IPR012340">
    <property type="entry name" value="NA-bd_OB-fold"/>
</dbReference>
<comment type="subcellular location">
    <subcellularLocation>
        <location evidence="7">Cytoplasm</location>
    </subcellularLocation>
</comment>
<dbReference type="EC" id="6.1.1.23" evidence="7"/>
<evidence type="ECO:0000256" key="4">
    <source>
        <dbReference type="ARBA" id="ARBA00022840"/>
    </source>
</evidence>
<dbReference type="Proteomes" id="UP001321582">
    <property type="component" value="Chromosome"/>
</dbReference>
<feature type="binding site" evidence="7">
    <location>
        <position position="222"/>
    </location>
    <ligand>
        <name>L-aspartate</name>
        <dbReference type="ChEBI" id="CHEBI:29991"/>
    </ligand>
</feature>
<dbReference type="Pfam" id="PF01336">
    <property type="entry name" value="tRNA_anti-codon"/>
    <property type="match status" value="1"/>
</dbReference>
<dbReference type="InterPro" id="IPR004364">
    <property type="entry name" value="Aa-tRNA-synt_II"/>
</dbReference>
<dbReference type="AlphaFoldDB" id="A0AAU9E1A3"/>
<dbReference type="NCBIfam" id="NF001750">
    <property type="entry name" value="PRK00476.1"/>
    <property type="match status" value="1"/>
</dbReference>
<evidence type="ECO:0000259" key="8">
    <source>
        <dbReference type="PROSITE" id="PS50862"/>
    </source>
</evidence>
<dbReference type="NCBIfam" id="TIGR00459">
    <property type="entry name" value="aspS_bact"/>
    <property type="match status" value="1"/>
</dbReference>
<evidence type="ECO:0000256" key="7">
    <source>
        <dbReference type="HAMAP-Rule" id="MF_00044"/>
    </source>
</evidence>
<dbReference type="HAMAP" id="MF_00044">
    <property type="entry name" value="Asp_tRNA_synth_type1"/>
    <property type="match status" value="1"/>
</dbReference>
<accession>A0AAU9E1A3</accession>
<comment type="similarity">
    <text evidence="1 7">Belongs to the class-II aminoacyl-tRNA synthetase family. Type 1 subfamily.</text>
</comment>
<dbReference type="InterPro" id="IPR004524">
    <property type="entry name" value="Asp-tRNA-ligase_1"/>
</dbReference>
<keyword evidence="6 7" id="KW-0030">Aminoacyl-tRNA synthetase</keyword>
<dbReference type="InterPro" id="IPR029351">
    <property type="entry name" value="GAD_dom"/>
</dbReference>
<comment type="caution">
    <text evidence="7">Lacks conserved residue(s) required for the propagation of feature annotation.</text>
</comment>
<dbReference type="CDD" id="cd04317">
    <property type="entry name" value="EcAspRS_like_N"/>
    <property type="match status" value="1"/>
</dbReference>
<organism evidence="9 10">
    <name type="scientific">Haliovirga abyssi</name>
    <dbReference type="NCBI Taxonomy" id="2996794"/>
    <lineage>
        <taxon>Bacteria</taxon>
        <taxon>Fusobacteriati</taxon>
        <taxon>Fusobacteriota</taxon>
        <taxon>Fusobacteriia</taxon>
        <taxon>Fusobacteriales</taxon>
        <taxon>Haliovirgaceae</taxon>
        <taxon>Haliovirga</taxon>
    </lineage>
</organism>
<dbReference type="GO" id="GO:0050560">
    <property type="term" value="F:aspartate-tRNA(Asn) ligase activity"/>
    <property type="evidence" value="ECO:0007669"/>
    <property type="project" value="UniProtKB-EC"/>
</dbReference>
<dbReference type="GO" id="GO:0004815">
    <property type="term" value="F:aspartate-tRNA ligase activity"/>
    <property type="evidence" value="ECO:0007669"/>
    <property type="project" value="UniProtKB-UniRule"/>
</dbReference>
<dbReference type="InterPro" id="IPR045864">
    <property type="entry name" value="aa-tRNA-synth_II/BPL/LPL"/>
</dbReference>
<dbReference type="Gene3D" id="2.40.50.140">
    <property type="entry name" value="Nucleic acid-binding proteins"/>
    <property type="match status" value="1"/>
</dbReference>
<dbReference type="GO" id="GO:0003676">
    <property type="term" value="F:nucleic acid binding"/>
    <property type="evidence" value="ECO:0007669"/>
    <property type="project" value="InterPro"/>
</dbReference>
<feature type="site" description="Important for tRNA non-discrimination" evidence="7">
    <location>
        <position position="32"/>
    </location>
</feature>
<reference evidence="9 10" key="1">
    <citation type="submission" date="2022-11" db="EMBL/GenBank/DDBJ databases">
        <title>Haliovirga abyssi gen. nov., sp. nov., a mesophilic fermentative bacterium isolated from the Iheya North hydrothermal field and the proposal of Haliovirgaceae fam. nov.</title>
        <authorList>
            <person name="Miyazaki U."/>
            <person name="Tame A."/>
            <person name="Miyazaki J."/>
            <person name="Takai K."/>
            <person name="Sawayama S."/>
            <person name="Kitajima M."/>
            <person name="Okamoto A."/>
            <person name="Nakagawa S."/>
        </authorList>
    </citation>
    <scope>NUCLEOTIDE SEQUENCE [LARGE SCALE GENOMIC DNA]</scope>
    <source>
        <strain evidence="9 10">IC12</strain>
    </source>
</reference>
<dbReference type="Gene3D" id="3.30.930.10">
    <property type="entry name" value="Bira Bifunctional Protein, Domain 2"/>
    <property type="match status" value="1"/>
</dbReference>
<dbReference type="SUPFAM" id="SSF55681">
    <property type="entry name" value="Class II aaRS and biotin synthetases"/>
    <property type="match status" value="1"/>
</dbReference>
<dbReference type="InterPro" id="IPR004115">
    <property type="entry name" value="GAD-like_sf"/>
</dbReference>
<dbReference type="PROSITE" id="PS50862">
    <property type="entry name" value="AA_TRNA_LIGASE_II"/>
    <property type="match status" value="1"/>
</dbReference>
<dbReference type="RefSeq" id="WP_307905080.1">
    <property type="nucleotide sequence ID" value="NZ_AP027059.1"/>
</dbReference>
<feature type="binding site" evidence="7">
    <location>
        <begin position="222"/>
        <end position="224"/>
    </location>
    <ligand>
        <name>ATP</name>
        <dbReference type="ChEBI" id="CHEBI:30616"/>
    </ligand>
</feature>
<dbReference type="PANTHER" id="PTHR22594:SF5">
    <property type="entry name" value="ASPARTATE--TRNA LIGASE, MITOCHONDRIAL"/>
    <property type="match status" value="1"/>
</dbReference>
<feature type="binding site" evidence="7">
    <location>
        <position position="492"/>
    </location>
    <ligand>
        <name>L-aspartate</name>
        <dbReference type="ChEBI" id="CHEBI:29991"/>
    </ligand>
</feature>
<dbReference type="SUPFAM" id="SSF50249">
    <property type="entry name" value="Nucleic acid-binding proteins"/>
    <property type="match status" value="1"/>
</dbReference>
<protein>
    <recommendedName>
        <fullName evidence="7">Aspartate--tRNA(Asp/Asn) ligase</fullName>
        <ecNumber evidence="7">6.1.1.23</ecNumber>
    </recommendedName>
    <alternativeName>
        <fullName evidence="7">Aspartyl-tRNA synthetase</fullName>
        <shortName evidence="7">AspRS</shortName>
    </alternativeName>
    <alternativeName>
        <fullName evidence="7">Non-discriminating aspartyl-tRNA synthetase</fullName>
        <shortName evidence="7">ND-AspRS</shortName>
    </alternativeName>
</protein>
<dbReference type="InterPro" id="IPR047089">
    <property type="entry name" value="Asp-tRNA-ligase_1_N"/>
</dbReference>
<feature type="binding site" evidence="7">
    <location>
        <position position="485"/>
    </location>
    <ligand>
        <name>ATP</name>
        <dbReference type="ChEBI" id="CHEBI:30616"/>
    </ligand>
</feature>
<dbReference type="GO" id="GO:0006422">
    <property type="term" value="P:aspartyl-tRNA aminoacylation"/>
    <property type="evidence" value="ECO:0007669"/>
    <property type="project" value="UniProtKB-UniRule"/>
</dbReference>
<comment type="catalytic activity">
    <reaction evidence="7">
        <text>tRNA(Asx) + L-aspartate + ATP = L-aspartyl-tRNA(Asx) + AMP + diphosphate</text>
        <dbReference type="Rhea" id="RHEA:18349"/>
        <dbReference type="Rhea" id="RHEA-COMP:9710"/>
        <dbReference type="Rhea" id="RHEA-COMP:9711"/>
        <dbReference type="ChEBI" id="CHEBI:29991"/>
        <dbReference type="ChEBI" id="CHEBI:30616"/>
        <dbReference type="ChEBI" id="CHEBI:33019"/>
        <dbReference type="ChEBI" id="CHEBI:78442"/>
        <dbReference type="ChEBI" id="CHEBI:78516"/>
        <dbReference type="ChEBI" id="CHEBI:456215"/>
        <dbReference type="EC" id="6.1.1.23"/>
    </reaction>
</comment>
<keyword evidence="3 7" id="KW-0547">Nucleotide-binding</keyword>
<evidence type="ECO:0000256" key="6">
    <source>
        <dbReference type="ARBA" id="ARBA00023146"/>
    </source>
</evidence>
<dbReference type="InterPro" id="IPR002312">
    <property type="entry name" value="Asp/Asn-tRNA-synth_IIb"/>
</dbReference>
<dbReference type="Pfam" id="PF00152">
    <property type="entry name" value="tRNA-synt_2"/>
    <property type="match status" value="1"/>
</dbReference>
<feature type="domain" description="Aminoacyl-transfer RNA synthetases class-II family profile" evidence="8">
    <location>
        <begin position="146"/>
        <end position="556"/>
    </location>
</feature>
<dbReference type="Gene3D" id="3.30.1360.30">
    <property type="entry name" value="GAD-like domain"/>
    <property type="match status" value="1"/>
</dbReference>
<gene>
    <name evidence="7 9" type="primary">aspS</name>
    <name evidence="9" type="ORF">HLVA_07140</name>
</gene>
<dbReference type="SUPFAM" id="SSF55261">
    <property type="entry name" value="GAD domain-like"/>
    <property type="match status" value="1"/>
</dbReference>
<dbReference type="PANTHER" id="PTHR22594">
    <property type="entry name" value="ASPARTYL/LYSYL-TRNA SYNTHETASE"/>
    <property type="match status" value="1"/>
</dbReference>
<keyword evidence="7" id="KW-0963">Cytoplasm</keyword>
<evidence type="ECO:0000256" key="2">
    <source>
        <dbReference type="ARBA" id="ARBA00022598"/>
    </source>
</evidence>
<comment type="function">
    <text evidence="7">Aspartyl-tRNA synthetase with relaxed tRNA specificity since it is able to aspartylate not only its cognate tRNA(Asp) but also tRNA(Asn). Reaction proceeds in two steps: L-aspartate is first activated by ATP to form Asp-AMP and then transferred to the acceptor end of tRNA(Asp/Asn).</text>
</comment>
<dbReference type="CDD" id="cd00777">
    <property type="entry name" value="AspRS_core"/>
    <property type="match status" value="1"/>
</dbReference>
<sequence>MYYRTHALNELSKKNIGEKVTLSGWINTRRDHGGVIFIDLRDRTGMTQIVFNPEYNAEVHSKAHGLRSEYVLKVQGEVKARDEININPNLKTGEVEVFINELEILNKSEVLPFEIDDNTTVNENIRLKYRYLDMRKPKMYNNLLKRSKMINSMRNFFMEEDFLEVDTPVLTKSTPEGARDFLVPSRMNEGKFYALPQSPQLFKQILMVGGIERYYQIAKCFRDEDLRADRQPEFTQVDVELSFVTENEIMDMMEKLSKKIAKDVVDVDIDYKFEKLDYNIAMEKYGSDKPDTRFGLELVDLTDIAKECDFKVFRTVAQKGGLVKGINAKAGSGKLSRKIIDDLTKFVSIYGAKGLAWIKINEDGSYASVITKFFSEEQVEQLVKRMNGEPGDILFFVADKPKVVYDSLGNLRLQLGEKLDLINKDEYKFLWVVDFPLLEWSEEEKRYKAQHHPFTAIKSEDMDLMETAPEKIRTVSYDLVLNGNEVGGGSLRIHQEETQEKVFKLLGLEKEEAEEKFGFFLNAFKYGAPPHGGIAFGLDRFLMVLLKEQSIREVIPFPKTQKGQCLMTEAPSGVEFTQLRELNLKSTLKKN</sequence>
<dbReference type="InterPro" id="IPR004365">
    <property type="entry name" value="NA-bd_OB_tRNA"/>
</dbReference>
<dbReference type="PRINTS" id="PR01042">
    <property type="entry name" value="TRNASYNTHASP"/>
</dbReference>
<feature type="binding site" evidence="7">
    <location>
        <position position="451"/>
    </location>
    <ligand>
        <name>L-aspartate</name>
        <dbReference type="ChEBI" id="CHEBI:29991"/>
    </ligand>
</feature>
<comment type="subunit">
    <text evidence="7">Homodimer.</text>
</comment>
<evidence type="ECO:0000256" key="3">
    <source>
        <dbReference type="ARBA" id="ARBA00022741"/>
    </source>
</evidence>
<dbReference type="GO" id="GO:0005737">
    <property type="term" value="C:cytoplasm"/>
    <property type="evidence" value="ECO:0007669"/>
    <property type="project" value="UniProtKB-SubCell"/>
</dbReference>
<dbReference type="InterPro" id="IPR006195">
    <property type="entry name" value="aa-tRNA-synth_II"/>
</dbReference>